<evidence type="ECO:0000259" key="1">
    <source>
        <dbReference type="Pfam" id="PF03781"/>
    </source>
</evidence>
<evidence type="ECO:0000313" key="3">
    <source>
        <dbReference type="Proteomes" id="UP000745859"/>
    </source>
</evidence>
<dbReference type="PANTHER" id="PTHR23150">
    <property type="entry name" value="SULFATASE MODIFYING FACTOR 1, 2"/>
    <property type="match status" value="1"/>
</dbReference>
<dbReference type="SUPFAM" id="SSF56436">
    <property type="entry name" value="C-type lectin-like"/>
    <property type="match status" value="1"/>
</dbReference>
<accession>A0ABX0UAX5</accession>
<dbReference type="Pfam" id="PF03781">
    <property type="entry name" value="FGE-sulfatase"/>
    <property type="match status" value="1"/>
</dbReference>
<keyword evidence="3" id="KW-1185">Reference proteome</keyword>
<sequence length="529" mass="60599">MDFSLPENGGLSRLSPNGGQEITNNMVLIEGGVFVMGQTQQDVMGGITNPPKSVHVQSFYIDDTEVTNREYLIYLDWLKKVFPPENPKYKHIYAAAVPNEGVWEKPLGHDAGLSKNYLRHRAYENYPVVGVSWRQANDYCKWRTDRITEKQLMEEGVLKPLYTNKQITVEGRNHFDAEVFEADPKLLFNGDYSIYTEYVTNPEEEENDTTAIAAVVDKKDIILNIDRHSPSPSYRLPTEVEWEYAAKADIENRYFNSIRGRKKYAWNGESTRDLQSKYYVQHANFKQGKGDYSGIAGWSSDYGDITTPVRSYPPNAFGLYDMSGNVAEWVFDVYRPEIDTNLNDFNYARGNVFRKPKLNENGNIVIADYNTITYDTLPNGKIVPTVLPGQIIKEQISSSDAYLSPSFQKADNRDFADGDTASSRTYLEEDPERVKKVYNAPIIPAPVLNEETGKLEYVYDDKTRTSLITNHSRVYKGGSWKDREFWLDPSQRRFMEEYMSTDYIGFRCVVSKVGEGHEPGKRTPFNISY</sequence>
<dbReference type="InterPro" id="IPR042095">
    <property type="entry name" value="SUMF_sf"/>
</dbReference>
<dbReference type="EMBL" id="JAASQL010000004">
    <property type="protein sequence ID" value="NIJ45982.1"/>
    <property type="molecule type" value="Genomic_DNA"/>
</dbReference>
<dbReference type="PANTHER" id="PTHR23150:SF19">
    <property type="entry name" value="FORMYLGLYCINE-GENERATING ENZYME"/>
    <property type="match status" value="1"/>
</dbReference>
<dbReference type="NCBIfam" id="TIGR03524">
    <property type="entry name" value="GldJ"/>
    <property type="match status" value="1"/>
</dbReference>
<dbReference type="InterPro" id="IPR051043">
    <property type="entry name" value="Sulfatase_Mod_Factor_Kinase"/>
</dbReference>
<comment type="caution">
    <text evidence="2">The sequence shown here is derived from an EMBL/GenBank/DDBJ whole genome shotgun (WGS) entry which is preliminary data.</text>
</comment>
<dbReference type="InterPro" id="IPR019865">
    <property type="entry name" value="Glid_motil-assoc_lipo_GldJ"/>
</dbReference>
<proteinExistence type="predicted"/>
<reference evidence="2 3" key="1">
    <citation type="submission" date="2020-03" db="EMBL/GenBank/DDBJ databases">
        <title>Genomic Encyclopedia of Type Strains, Phase IV (KMG-IV): sequencing the most valuable type-strain genomes for metagenomic binning, comparative biology and taxonomic classification.</title>
        <authorList>
            <person name="Goeker M."/>
        </authorList>
    </citation>
    <scope>NUCLEOTIDE SEQUENCE [LARGE SCALE GENOMIC DNA]</scope>
    <source>
        <strain evidence="2 3">DSM 101599</strain>
    </source>
</reference>
<dbReference type="Proteomes" id="UP000745859">
    <property type="component" value="Unassembled WGS sequence"/>
</dbReference>
<organism evidence="2 3">
    <name type="scientific">Wenyingzhuangia heitensis</name>
    <dbReference type="NCBI Taxonomy" id="1487859"/>
    <lineage>
        <taxon>Bacteria</taxon>
        <taxon>Pseudomonadati</taxon>
        <taxon>Bacteroidota</taxon>
        <taxon>Flavobacteriia</taxon>
        <taxon>Flavobacteriales</taxon>
        <taxon>Flavobacteriaceae</taxon>
        <taxon>Wenyingzhuangia</taxon>
    </lineage>
</organism>
<evidence type="ECO:0000313" key="2">
    <source>
        <dbReference type="EMBL" id="NIJ45982.1"/>
    </source>
</evidence>
<gene>
    <name evidence="2" type="ORF">FHR24_002460</name>
</gene>
<protein>
    <submittedName>
        <fullName evidence="2">Gliding motility-associated lipoprotein GldJ</fullName>
    </submittedName>
</protein>
<name>A0ABX0UAX5_9FLAO</name>
<dbReference type="Gene3D" id="3.90.1580.10">
    <property type="entry name" value="paralog of FGE (formylglycine-generating enzyme)"/>
    <property type="match status" value="2"/>
</dbReference>
<dbReference type="InterPro" id="IPR016187">
    <property type="entry name" value="CTDL_fold"/>
</dbReference>
<dbReference type="InterPro" id="IPR005532">
    <property type="entry name" value="SUMF_dom"/>
</dbReference>
<keyword evidence="2" id="KW-0449">Lipoprotein</keyword>
<feature type="domain" description="Sulfatase-modifying factor enzyme-like" evidence="1">
    <location>
        <begin position="24"/>
        <end position="340"/>
    </location>
</feature>